<reference evidence="3" key="1">
    <citation type="journal article" date="2023" name="G3 (Bethesda)">
        <title>A reference genome for the long-term kleptoplast-retaining sea slug Elysia crispata morphotype clarki.</title>
        <authorList>
            <person name="Eastman K.E."/>
            <person name="Pendleton A.L."/>
            <person name="Shaikh M.A."/>
            <person name="Suttiyut T."/>
            <person name="Ogas R."/>
            <person name="Tomko P."/>
            <person name="Gavelis G."/>
            <person name="Widhalm J.R."/>
            <person name="Wisecaver J.H."/>
        </authorList>
    </citation>
    <scope>NUCLEOTIDE SEQUENCE</scope>
    <source>
        <strain evidence="3">ECLA1</strain>
    </source>
</reference>
<organism evidence="3 4">
    <name type="scientific">Elysia crispata</name>
    <name type="common">lettuce slug</name>
    <dbReference type="NCBI Taxonomy" id="231223"/>
    <lineage>
        <taxon>Eukaryota</taxon>
        <taxon>Metazoa</taxon>
        <taxon>Spiralia</taxon>
        <taxon>Lophotrochozoa</taxon>
        <taxon>Mollusca</taxon>
        <taxon>Gastropoda</taxon>
        <taxon>Heterobranchia</taxon>
        <taxon>Euthyneura</taxon>
        <taxon>Panpulmonata</taxon>
        <taxon>Sacoglossa</taxon>
        <taxon>Placobranchoidea</taxon>
        <taxon>Plakobranchidae</taxon>
        <taxon>Elysia</taxon>
    </lineage>
</organism>
<sequence length="402" mass="44797">MDAAAQEQTLKRKLQVFLSDLQYMGTVAGFRHFTSYVRGREEMVLAINNSLQGGHAGELSGPSSRRQSVCPGDSLTSSQLPYDKGSLVLSHNTQLGLSGRREKGIGLPPASPAEEESNTDAETTLFLVAGYARYSCPYVWARSNHERLFKLSGNEASDRDSPLRLKSTAKWKDGDIHAIDIVSELVRLCTYPSPRNPFEVNLEYFQSLPQPEQLLASAAMVSMLQKIVVHTPDSKAYAGKVSEDLLHVTRLHFHSLRQLTETQSLPVLKQPHQQRQTSHGFHHKKRQQQQKQPHTQQLPQRSQPQQQARYPQSVPPQAIPQQNQQHRQLQQQQQPAPTRPPVSRNVQGGFNRPPTGAGYDPNQYMGSQQALPLNPNSGHVFGRGARGAFPGGFDRMPAPSLF</sequence>
<feature type="region of interest" description="Disordered" evidence="1">
    <location>
        <begin position="99"/>
        <end position="119"/>
    </location>
</feature>
<evidence type="ECO:0000256" key="1">
    <source>
        <dbReference type="SAM" id="MobiDB-lite"/>
    </source>
</evidence>
<feature type="compositionally biased region" description="Polar residues" evidence="1">
    <location>
        <begin position="364"/>
        <end position="377"/>
    </location>
</feature>
<comment type="caution">
    <text evidence="3">The sequence shown here is derived from an EMBL/GenBank/DDBJ whole genome shotgun (WGS) entry which is preliminary data.</text>
</comment>
<gene>
    <name evidence="3" type="ORF">RRG08_020032</name>
</gene>
<feature type="region of interest" description="Disordered" evidence="1">
    <location>
        <begin position="262"/>
        <end position="379"/>
    </location>
</feature>
<dbReference type="PANTHER" id="PTHR47915">
    <property type="entry name" value="SI:DKEY-19B23.7"/>
    <property type="match status" value="1"/>
</dbReference>
<evidence type="ECO:0000259" key="2">
    <source>
        <dbReference type="Pfam" id="PF25377"/>
    </source>
</evidence>
<feature type="compositionally biased region" description="Polar residues" evidence="1">
    <location>
        <begin position="262"/>
        <end position="279"/>
    </location>
</feature>
<proteinExistence type="predicted"/>
<dbReference type="EMBL" id="JAWDGP010000205">
    <property type="protein sequence ID" value="KAK3802931.1"/>
    <property type="molecule type" value="Genomic_DNA"/>
</dbReference>
<evidence type="ECO:0000313" key="4">
    <source>
        <dbReference type="Proteomes" id="UP001283361"/>
    </source>
</evidence>
<feature type="compositionally biased region" description="Low complexity" evidence="1">
    <location>
        <begin position="289"/>
        <end position="312"/>
    </location>
</feature>
<dbReference type="AlphaFoldDB" id="A0AAE1BCD6"/>
<feature type="domain" description="DUF7886" evidence="2">
    <location>
        <begin position="111"/>
        <end position="254"/>
    </location>
</feature>
<keyword evidence="4" id="KW-1185">Reference proteome</keyword>
<name>A0AAE1BCD6_9GAST</name>
<dbReference type="Proteomes" id="UP001283361">
    <property type="component" value="Unassembled WGS sequence"/>
</dbReference>
<accession>A0AAE1BCD6</accession>
<feature type="compositionally biased region" description="Low complexity" evidence="1">
    <location>
        <begin position="321"/>
        <end position="334"/>
    </location>
</feature>
<dbReference type="PANTHER" id="PTHR47915:SF1">
    <property type="entry name" value="SI:DKEY-19B23.7"/>
    <property type="match status" value="1"/>
</dbReference>
<protein>
    <recommendedName>
        <fullName evidence="2">DUF7886 domain-containing protein</fullName>
    </recommendedName>
</protein>
<dbReference type="InterPro" id="IPR057208">
    <property type="entry name" value="DUF7886"/>
</dbReference>
<feature type="region of interest" description="Disordered" evidence="1">
    <location>
        <begin position="55"/>
        <end position="74"/>
    </location>
</feature>
<evidence type="ECO:0000313" key="3">
    <source>
        <dbReference type="EMBL" id="KAK3802931.1"/>
    </source>
</evidence>
<dbReference type="Pfam" id="PF25377">
    <property type="entry name" value="DUF7886"/>
    <property type="match status" value="1"/>
</dbReference>